<proteinExistence type="predicted"/>
<evidence type="ECO:0000256" key="4">
    <source>
        <dbReference type="ARBA" id="ARBA00023136"/>
    </source>
</evidence>
<gene>
    <name evidence="6" type="primary">virB6</name>
</gene>
<keyword evidence="3 5" id="KW-1133">Transmembrane helix</keyword>
<evidence type="ECO:0000256" key="1">
    <source>
        <dbReference type="ARBA" id="ARBA00004141"/>
    </source>
</evidence>
<evidence type="ECO:0000256" key="5">
    <source>
        <dbReference type="SAM" id="Phobius"/>
    </source>
</evidence>
<feature type="transmembrane region" description="Helical" evidence="5">
    <location>
        <begin position="24"/>
        <end position="45"/>
    </location>
</feature>
<dbReference type="InterPro" id="IPR007688">
    <property type="entry name" value="Conjugal_tfr_TrbL/VirB6"/>
</dbReference>
<name>Q5I723_DICNO</name>
<feature type="transmembrane region" description="Helical" evidence="5">
    <location>
        <begin position="274"/>
        <end position="294"/>
    </location>
</feature>
<sequence length="364" mass="39797">MFTLFVDTEKQILELIQFFVSTPISIFSGGVSILAASFVSVWFTYRVILILSGLVSDPVIPLLKDFFIKIVIILIVISHGSYVATVSSTLEETGQGIVKDVLKENFSIFAKLDNSFTGLSLSFEMLQNAKKDKQNNVDLVKQHGENSFFKPIAIAMAYVHDKAANSADALDIRSNIFEPIINFIKLTVIAIGFFVLSLSVFITVMMNQIFFKLCLGVGPLFVFFAAFEKLRGWSSSWLNMTLGYCFSYPLIAITVSALMDIFNKILQSNENQGYVTWASVFKVFILCYVFAIIIQRVGDIASGLFGAGNIADGTSAALAAMGYKTGQLAGSTVAGSATKAMNVGKRAGKHMIDGFLKRTSIENG</sequence>
<feature type="transmembrane region" description="Helical" evidence="5">
    <location>
        <begin position="180"/>
        <end position="202"/>
    </location>
</feature>
<accession>Q5I723</accession>
<evidence type="ECO:0000313" key="6">
    <source>
        <dbReference type="EMBL" id="AAW31827.1"/>
    </source>
</evidence>
<feature type="transmembrane region" description="Helical" evidence="5">
    <location>
        <begin position="209"/>
        <end position="227"/>
    </location>
</feature>
<dbReference type="AlphaFoldDB" id="Q5I723"/>
<feature type="transmembrane region" description="Helical" evidence="5">
    <location>
        <begin position="66"/>
        <end position="84"/>
    </location>
</feature>
<reference evidence="6" key="1">
    <citation type="journal article" date="2009" name="Anaerobe">
        <title>The intD mobile genetic element from Dichelobacter nodosus, the causative agent of ovine footrot, is associated with the benign phenotype.</title>
        <authorList>
            <person name="Tanjung L.R."/>
            <person name="Whittle G."/>
            <person name="Shaw B.E."/>
            <person name="Bloomfield G.A."/>
            <person name="Katz M.E."/>
            <person name="Cheetham B.F."/>
        </authorList>
    </citation>
    <scope>NUCLEOTIDE SEQUENCE</scope>
    <source>
        <strain evidence="6">C305-1</strain>
    </source>
</reference>
<evidence type="ECO:0000256" key="2">
    <source>
        <dbReference type="ARBA" id="ARBA00022692"/>
    </source>
</evidence>
<feature type="transmembrane region" description="Helical" evidence="5">
    <location>
        <begin position="239"/>
        <end position="262"/>
    </location>
</feature>
<dbReference type="GO" id="GO:0030255">
    <property type="term" value="P:protein secretion by the type IV secretion system"/>
    <property type="evidence" value="ECO:0007669"/>
    <property type="project" value="InterPro"/>
</dbReference>
<evidence type="ECO:0000256" key="3">
    <source>
        <dbReference type="ARBA" id="ARBA00022989"/>
    </source>
</evidence>
<comment type="subcellular location">
    <subcellularLocation>
        <location evidence="1">Membrane</location>
        <topology evidence="1">Multi-pass membrane protein</topology>
    </subcellularLocation>
</comment>
<dbReference type="EMBL" id="AY847513">
    <property type="protein sequence ID" value="AAW31827.1"/>
    <property type="molecule type" value="Genomic_DNA"/>
</dbReference>
<dbReference type="GO" id="GO:0016020">
    <property type="term" value="C:membrane"/>
    <property type="evidence" value="ECO:0007669"/>
    <property type="project" value="UniProtKB-SubCell"/>
</dbReference>
<protein>
    <submittedName>
        <fullName evidence="6">VirB6</fullName>
    </submittedName>
</protein>
<organism evidence="6">
    <name type="scientific">Dichelobacter nodosus</name>
    <name type="common">Bacteroides nodosus</name>
    <dbReference type="NCBI Taxonomy" id="870"/>
    <lineage>
        <taxon>Bacteria</taxon>
        <taxon>Pseudomonadati</taxon>
        <taxon>Pseudomonadota</taxon>
        <taxon>Gammaproteobacteria</taxon>
        <taxon>Cardiobacteriales</taxon>
        <taxon>Cardiobacteriaceae</taxon>
        <taxon>Dichelobacter</taxon>
    </lineage>
</organism>
<keyword evidence="2 5" id="KW-0812">Transmembrane</keyword>
<dbReference type="Pfam" id="PF04610">
    <property type="entry name" value="TrbL"/>
    <property type="match status" value="1"/>
</dbReference>
<keyword evidence="4 5" id="KW-0472">Membrane</keyword>